<dbReference type="InterPro" id="IPR046959">
    <property type="entry name" value="PRK1-6/SRF4-like"/>
</dbReference>
<proteinExistence type="predicted"/>
<name>A0ABP0Z1V1_9ROSI</name>
<evidence type="ECO:0000256" key="1">
    <source>
        <dbReference type="ARBA" id="ARBA00004370"/>
    </source>
</evidence>
<keyword evidence="5 8" id="KW-1133">Transmembrane helix</keyword>
<dbReference type="InterPro" id="IPR001611">
    <property type="entry name" value="Leu-rich_rpt"/>
</dbReference>
<dbReference type="PROSITE" id="PS50011">
    <property type="entry name" value="PROTEIN_KINASE_DOM"/>
    <property type="match status" value="1"/>
</dbReference>
<evidence type="ECO:0000256" key="7">
    <source>
        <dbReference type="SAM" id="MobiDB-lite"/>
    </source>
</evidence>
<keyword evidence="12" id="KW-1185">Reference proteome</keyword>
<dbReference type="InterPro" id="IPR001245">
    <property type="entry name" value="Ser-Thr/Tyr_kinase_cat_dom"/>
</dbReference>
<dbReference type="InterPro" id="IPR011009">
    <property type="entry name" value="Kinase-like_dom_sf"/>
</dbReference>
<organism evidence="11 12">
    <name type="scientific">Citrullus colocynthis</name>
    <name type="common">colocynth</name>
    <dbReference type="NCBI Taxonomy" id="252529"/>
    <lineage>
        <taxon>Eukaryota</taxon>
        <taxon>Viridiplantae</taxon>
        <taxon>Streptophyta</taxon>
        <taxon>Embryophyta</taxon>
        <taxon>Tracheophyta</taxon>
        <taxon>Spermatophyta</taxon>
        <taxon>Magnoliopsida</taxon>
        <taxon>eudicotyledons</taxon>
        <taxon>Gunneridae</taxon>
        <taxon>Pentapetalae</taxon>
        <taxon>rosids</taxon>
        <taxon>fabids</taxon>
        <taxon>Cucurbitales</taxon>
        <taxon>Cucurbitaceae</taxon>
        <taxon>Benincaseae</taxon>
        <taxon>Citrullus</taxon>
    </lineage>
</organism>
<keyword evidence="6 8" id="KW-0472">Membrane</keyword>
<sequence>MGAFGIVFFFLLLVAVFPLSSPLSENEALLKLKQSFTHSESLNSWNSDSVPCSARWTGIICNRGVITGLHLSGLQLSGKIDVEALLQLRSLRTISFVNNKFSGPIPEFNKIGVLKSLLLTGNHFSGAIPNDFFSSLTSLKKVWLSSNNFSGNIPNSLAQLSHLIELHLESNQFSGPIPNLKYASIIKSLDLSNNKLEGQIPETLSKFDAKAFAGNEGLCGNPLPKSCGENAGRISEEKPLSSSSPPGESQSNVSKLVVASLIAVVVFLMVFIFLSASKRREDEFSVLGREQMEEVVEVHVPSSGGGHDKQSSRRGGDSKRGSQQGKAGMSDLVVVNEDKGTFGLADLMKAAAEVLGNGGLGSAYKAVMSNGLSVVVKRMREMNKLGKDGFDAEMRRLGRLRHQNILTPLAYHYRREEKLLVSEYIPKGSLLYVLHGDRGACHADLNWATRLRIVQGIARGLGFLHSEFATYDLPHGNLKSSNVLLSDNYEPLLSDYAFHPLINPNNATQAMFAYKSPEYGQYQEVSPKSDVYCLGIIILEIMTSKFPSQYLTNGKGGTDVVQWVSSAISEKREAELIDPEIANDTGVLNHMVQLLIIGADCTHNNPQQRPEMREAIRRIEEI</sequence>
<evidence type="ECO:0000256" key="9">
    <source>
        <dbReference type="SAM" id="SignalP"/>
    </source>
</evidence>
<feature type="region of interest" description="Disordered" evidence="7">
    <location>
        <begin position="298"/>
        <end position="329"/>
    </location>
</feature>
<comment type="subcellular location">
    <subcellularLocation>
        <location evidence="1">Membrane</location>
    </subcellularLocation>
</comment>
<dbReference type="Gene3D" id="3.80.10.10">
    <property type="entry name" value="Ribonuclease Inhibitor"/>
    <property type="match status" value="2"/>
</dbReference>
<accession>A0ABP0Z1V1</accession>
<feature type="domain" description="Protein kinase" evidence="10">
    <location>
        <begin position="349"/>
        <end position="622"/>
    </location>
</feature>
<gene>
    <name evidence="11" type="ORF">CITCOLO1_LOCUS19105</name>
</gene>
<dbReference type="PANTHER" id="PTHR48007">
    <property type="entry name" value="LEUCINE-RICH REPEAT RECEPTOR-LIKE PROTEIN KINASE PXC1"/>
    <property type="match status" value="1"/>
</dbReference>
<evidence type="ECO:0000313" key="11">
    <source>
        <dbReference type="EMBL" id="CAK9326749.1"/>
    </source>
</evidence>
<dbReference type="Gene3D" id="1.10.510.10">
    <property type="entry name" value="Transferase(Phosphotransferase) domain 1"/>
    <property type="match status" value="1"/>
</dbReference>
<evidence type="ECO:0000256" key="4">
    <source>
        <dbReference type="ARBA" id="ARBA00022737"/>
    </source>
</evidence>
<evidence type="ECO:0000256" key="8">
    <source>
        <dbReference type="SAM" id="Phobius"/>
    </source>
</evidence>
<dbReference type="Gene3D" id="3.30.200.20">
    <property type="entry name" value="Phosphorylase Kinase, domain 1"/>
    <property type="match status" value="1"/>
</dbReference>
<feature type="chain" id="PRO_5047122373" description="Protein kinase domain-containing protein" evidence="9">
    <location>
        <begin position="23"/>
        <end position="622"/>
    </location>
</feature>
<evidence type="ECO:0000256" key="2">
    <source>
        <dbReference type="ARBA" id="ARBA00022614"/>
    </source>
</evidence>
<dbReference type="Pfam" id="PF07714">
    <property type="entry name" value="PK_Tyr_Ser-Thr"/>
    <property type="match status" value="1"/>
</dbReference>
<keyword evidence="3 8" id="KW-0812">Transmembrane</keyword>
<evidence type="ECO:0000256" key="3">
    <source>
        <dbReference type="ARBA" id="ARBA00022692"/>
    </source>
</evidence>
<keyword evidence="2" id="KW-0433">Leucine-rich repeat</keyword>
<dbReference type="SUPFAM" id="SSF56112">
    <property type="entry name" value="Protein kinase-like (PK-like)"/>
    <property type="match status" value="1"/>
</dbReference>
<dbReference type="InterPro" id="IPR032675">
    <property type="entry name" value="LRR_dom_sf"/>
</dbReference>
<protein>
    <recommendedName>
        <fullName evidence="10">Protein kinase domain-containing protein</fullName>
    </recommendedName>
</protein>
<feature type="compositionally biased region" description="Low complexity" evidence="7">
    <location>
        <begin position="240"/>
        <end position="250"/>
    </location>
</feature>
<feature type="compositionally biased region" description="Basic and acidic residues" evidence="7">
    <location>
        <begin position="306"/>
        <end position="320"/>
    </location>
</feature>
<dbReference type="InterPro" id="IPR000719">
    <property type="entry name" value="Prot_kinase_dom"/>
</dbReference>
<dbReference type="InterPro" id="IPR013210">
    <property type="entry name" value="LRR_N_plant-typ"/>
</dbReference>
<keyword evidence="9" id="KW-0732">Signal</keyword>
<feature type="transmembrane region" description="Helical" evidence="8">
    <location>
        <begin position="256"/>
        <end position="274"/>
    </location>
</feature>
<evidence type="ECO:0000259" key="10">
    <source>
        <dbReference type="PROSITE" id="PS50011"/>
    </source>
</evidence>
<dbReference type="Pfam" id="PF13855">
    <property type="entry name" value="LRR_8"/>
    <property type="match status" value="1"/>
</dbReference>
<evidence type="ECO:0000256" key="5">
    <source>
        <dbReference type="ARBA" id="ARBA00022989"/>
    </source>
</evidence>
<keyword evidence="4" id="KW-0677">Repeat</keyword>
<feature type="signal peptide" evidence="9">
    <location>
        <begin position="1"/>
        <end position="22"/>
    </location>
</feature>
<dbReference type="PANTHER" id="PTHR48007:SF29">
    <property type="entry name" value="POLLEN RECEPTOR-LIKE KINASE 3"/>
    <property type="match status" value="1"/>
</dbReference>
<dbReference type="EMBL" id="OZ021741">
    <property type="protein sequence ID" value="CAK9326749.1"/>
    <property type="molecule type" value="Genomic_DNA"/>
</dbReference>
<reference evidence="11 12" key="1">
    <citation type="submission" date="2024-03" db="EMBL/GenBank/DDBJ databases">
        <authorList>
            <person name="Gkanogiannis A."/>
            <person name="Becerra Lopez-Lavalle L."/>
        </authorList>
    </citation>
    <scope>NUCLEOTIDE SEQUENCE [LARGE SCALE GENOMIC DNA]</scope>
</reference>
<dbReference type="SUPFAM" id="SSF52058">
    <property type="entry name" value="L domain-like"/>
    <property type="match status" value="1"/>
</dbReference>
<evidence type="ECO:0000256" key="6">
    <source>
        <dbReference type="ARBA" id="ARBA00023136"/>
    </source>
</evidence>
<dbReference type="Pfam" id="PF00560">
    <property type="entry name" value="LRR_1"/>
    <property type="match status" value="1"/>
</dbReference>
<dbReference type="Proteomes" id="UP001642487">
    <property type="component" value="Chromosome 7"/>
</dbReference>
<dbReference type="Pfam" id="PF08263">
    <property type="entry name" value="LRRNT_2"/>
    <property type="match status" value="1"/>
</dbReference>
<evidence type="ECO:0000313" key="12">
    <source>
        <dbReference type="Proteomes" id="UP001642487"/>
    </source>
</evidence>
<feature type="region of interest" description="Disordered" evidence="7">
    <location>
        <begin position="230"/>
        <end position="250"/>
    </location>
</feature>